<keyword evidence="5" id="KW-1185">Reference proteome</keyword>
<keyword evidence="1" id="KW-0378">Hydrolase</keyword>
<dbReference type="SUPFAM" id="SSF52499">
    <property type="entry name" value="Isochorismatase-like hydrolases"/>
    <property type="match status" value="1"/>
</dbReference>
<comment type="caution">
    <text evidence="4">The sequence shown here is derived from an EMBL/GenBank/DDBJ whole genome shotgun (WGS) entry which is preliminary data.</text>
</comment>
<reference evidence="4 5" key="1">
    <citation type="submission" date="2019-03" db="EMBL/GenBank/DDBJ databases">
        <title>Genomic Encyclopedia of Type Strains, Phase IV (KMG-IV): sequencing the most valuable type-strain genomes for metagenomic binning, comparative biology and taxonomic classification.</title>
        <authorList>
            <person name="Goeker M."/>
        </authorList>
    </citation>
    <scope>NUCLEOTIDE SEQUENCE [LARGE SCALE GENOMIC DNA]</scope>
    <source>
        <strain evidence="4 5">DSM 19610</strain>
    </source>
</reference>
<dbReference type="Proteomes" id="UP000295707">
    <property type="component" value="Unassembled WGS sequence"/>
</dbReference>
<dbReference type="CDD" id="cd00431">
    <property type="entry name" value="cysteine_hydrolases"/>
    <property type="match status" value="1"/>
</dbReference>
<dbReference type="PANTHER" id="PTHR43540:SF6">
    <property type="entry name" value="ISOCHORISMATASE-LIKE DOMAIN-CONTAINING PROTEIN"/>
    <property type="match status" value="1"/>
</dbReference>
<dbReference type="EMBL" id="SMFX01000001">
    <property type="protein sequence ID" value="TCK17688.1"/>
    <property type="molecule type" value="Genomic_DNA"/>
</dbReference>
<evidence type="ECO:0000256" key="1">
    <source>
        <dbReference type="ARBA" id="ARBA00022801"/>
    </source>
</evidence>
<dbReference type="OrthoDB" id="5794853at2"/>
<feature type="chain" id="PRO_5020789616" evidence="2">
    <location>
        <begin position="25"/>
        <end position="246"/>
    </location>
</feature>
<evidence type="ECO:0000313" key="4">
    <source>
        <dbReference type="EMBL" id="TCK17688.1"/>
    </source>
</evidence>
<dbReference type="InterPro" id="IPR050272">
    <property type="entry name" value="Isochorismatase-like_hydrls"/>
</dbReference>
<dbReference type="InterPro" id="IPR036380">
    <property type="entry name" value="Isochorismatase-like_sf"/>
</dbReference>
<dbReference type="PANTHER" id="PTHR43540">
    <property type="entry name" value="PEROXYUREIDOACRYLATE/UREIDOACRYLATE AMIDOHYDROLASE-RELATED"/>
    <property type="match status" value="1"/>
</dbReference>
<evidence type="ECO:0000313" key="5">
    <source>
        <dbReference type="Proteomes" id="UP000295707"/>
    </source>
</evidence>
<dbReference type="GO" id="GO:0016787">
    <property type="term" value="F:hydrolase activity"/>
    <property type="evidence" value="ECO:0007669"/>
    <property type="project" value="UniProtKB-KW"/>
</dbReference>
<name>A0A4R1H8V5_9GAMM</name>
<accession>A0A4R1H8V5</accession>
<evidence type="ECO:0000256" key="2">
    <source>
        <dbReference type="SAM" id="SignalP"/>
    </source>
</evidence>
<sequence>MNIKTAITASLLILSQAISGMTHAALPDPGLHVEKGRTALVITDPQNDFLSPKGVTWGVVGKSVTANNTVENIETLLKSAKANGIPVFISPHYYFPHDHGWQFEGALEKLMHNIGMFDRKDALSVEGFEGSGADWLERYKPYIEDGKTVVTSPHKVYGPETNDLVLQLRKRGIDKVILAGMSANLCTESHMRELIEQGFEVAVVEDATAAAQVEEGDGYAAALVNFRYIANTVWTTKEAAQAIRGN</sequence>
<proteinExistence type="predicted"/>
<dbReference type="RefSeq" id="WP_132971546.1">
    <property type="nucleotide sequence ID" value="NZ_SMFX01000001.1"/>
</dbReference>
<dbReference type="Gene3D" id="3.40.50.850">
    <property type="entry name" value="Isochorismatase-like"/>
    <property type="match status" value="1"/>
</dbReference>
<feature type="signal peptide" evidence="2">
    <location>
        <begin position="1"/>
        <end position="24"/>
    </location>
</feature>
<keyword evidence="2" id="KW-0732">Signal</keyword>
<feature type="domain" description="Isochorismatase-like" evidence="3">
    <location>
        <begin position="38"/>
        <end position="237"/>
    </location>
</feature>
<protein>
    <submittedName>
        <fullName evidence="4">Nicotinamidase-related amidase</fullName>
    </submittedName>
</protein>
<gene>
    <name evidence="4" type="ORF">DFR30_0928</name>
</gene>
<dbReference type="Pfam" id="PF00857">
    <property type="entry name" value="Isochorismatase"/>
    <property type="match status" value="1"/>
</dbReference>
<dbReference type="InterPro" id="IPR000868">
    <property type="entry name" value="Isochorismatase-like_dom"/>
</dbReference>
<organism evidence="4 5">
    <name type="scientific">Thiogranum longum</name>
    <dbReference type="NCBI Taxonomy" id="1537524"/>
    <lineage>
        <taxon>Bacteria</taxon>
        <taxon>Pseudomonadati</taxon>
        <taxon>Pseudomonadota</taxon>
        <taxon>Gammaproteobacteria</taxon>
        <taxon>Chromatiales</taxon>
        <taxon>Ectothiorhodospiraceae</taxon>
        <taxon>Thiogranum</taxon>
    </lineage>
</organism>
<evidence type="ECO:0000259" key="3">
    <source>
        <dbReference type="Pfam" id="PF00857"/>
    </source>
</evidence>
<dbReference type="AlphaFoldDB" id="A0A4R1H8V5"/>